<dbReference type="PANTHER" id="PTHR33704:SF1">
    <property type="entry name" value="PROTEIN HEAT INTOLERANT 4-RELATED"/>
    <property type="match status" value="1"/>
</dbReference>
<reference evidence="1 2" key="1">
    <citation type="journal article" date="2018" name="Mol. Plant">
        <title>The genome of Artemisia annua provides insight into the evolution of Asteraceae family and artemisinin biosynthesis.</title>
        <authorList>
            <person name="Shen Q."/>
            <person name="Zhang L."/>
            <person name="Liao Z."/>
            <person name="Wang S."/>
            <person name="Yan T."/>
            <person name="Shi P."/>
            <person name="Liu M."/>
            <person name="Fu X."/>
            <person name="Pan Q."/>
            <person name="Wang Y."/>
            <person name="Lv Z."/>
            <person name="Lu X."/>
            <person name="Zhang F."/>
            <person name="Jiang W."/>
            <person name="Ma Y."/>
            <person name="Chen M."/>
            <person name="Hao X."/>
            <person name="Li L."/>
            <person name="Tang Y."/>
            <person name="Lv G."/>
            <person name="Zhou Y."/>
            <person name="Sun X."/>
            <person name="Brodelius P.E."/>
            <person name="Rose J.K.C."/>
            <person name="Tang K."/>
        </authorList>
    </citation>
    <scope>NUCLEOTIDE SEQUENCE [LARGE SCALE GENOMIC DNA]</scope>
    <source>
        <strain evidence="2">cv. Huhao1</strain>
        <tissue evidence="1">Leaf</tissue>
    </source>
</reference>
<dbReference type="AlphaFoldDB" id="A0A2U1PWZ2"/>
<sequence>MEFFNEDRDLDAFEKEDGVLHEKNVYLFACSEPQLVYFRDKSAITRKPVVVAIVSPIPPSDKIGIKSIQREHEEIHDMKKMNLEWVPYIPLGKRGSSVETLKSQIFILSCVKNRYPFDLTKYSVVCEYDWELDELEDFTKELIDNKKLPEDHKDTFKEFVKEKVREGTRAKLQATEKRKKALQKLNPEESAAFKSMRFYKFYPVDTPDTPAISNLKTFGSNVAILTFEGYSRPFGLPDMYFLQATFINRYYGHAHQQIKFGTFHLRLLAYVFQLA</sequence>
<accession>A0A2U1PWZ2</accession>
<dbReference type="PANTHER" id="PTHR33704">
    <property type="entry name" value="PROTEIN HEAT INTOLERANT 4-RELATED"/>
    <property type="match status" value="1"/>
</dbReference>
<protein>
    <submittedName>
        <fullName evidence="1">Uncharacterized protein</fullName>
    </submittedName>
</protein>
<dbReference type="EMBL" id="PKPP01000642">
    <property type="protein sequence ID" value="PWA90280.1"/>
    <property type="molecule type" value="Genomic_DNA"/>
</dbReference>
<keyword evidence="2" id="KW-1185">Reference proteome</keyword>
<name>A0A2U1PWZ2_ARTAN</name>
<dbReference type="Proteomes" id="UP000245207">
    <property type="component" value="Unassembled WGS sequence"/>
</dbReference>
<dbReference type="OrthoDB" id="1743278at2759"/>
<dbReference type="GO" id="GO:1900034">
    <property type="term" value="P:regulation of cellular response to heat"/>
    <property type="evidence" value="ECO:0007669"/>
    <property type="project" value="InterPro"/>
</dbReference>
<comment type="caution">
    <text evidence="1">The sequence shown here is derived from an EMBL/GenBank/DDBJ whole genome shotgun (WGS) entry which is preliminary data.</text>
</comment>
<organism evidence="1 2">
    <name type="scientific">Artemisia annua</name>
    <name type="common">Sweet wormwood</name>
    <dbReference type="NCBI Taxonomy" id="35608"/>
    <lineage>
        <taxon>Eukaryota</taxon>
        <taxon>Viridiplantae</taxon>
        <taxon>Streptophyta</taxon>
        <taxon>Embryophyta</taxon>
        <taxon>Tracheophyta</taxon>
        <taxon>Spermatophyta</taxon>
        <taxon>Magnoliopsida</taxon>
        <taxon>eudicotyledons</taxon>
        <taxon>Gunneridae</taxon>
        <taxon>Pentapetalae</taxon>
        <taxon>asterids</taxon>
        <taxon>campanulids</taxon>
        <taxon>Asterales</taxon>
        <taxon>Asteraceae</taxon>
        <taxon>Asteroideae</taxon>
        <taxon>Anthemideae</taxon>
        <taxon>Artemisiinae</taxon>
        <taxon>Artemisia</taxon>
    </lineage>
</organism>
<evidence type="ECO:0000313" key="1">
    <source>
        <dbReference type="EMBL" id="PWA90280.1"/>
    </source>
</evidence>
<evidence type="ECO:0000313" key="2">
    <source>
        <dbReference type="Proteomes" id="UP000245207"/>
    </source>
</evidence>
<gene>
    <name evidence="1" type="ORF">CTI12_AA102920</name>
</gene>
<dbReference type="STRING" id="35608.A0A2U1PWZ2"/>
<dbReference type="InterPro" id="IPR039313">
    <property type="entry name" value="HIT4"/>
</dbReference>
<proteinExistence type="predicted"/>